<dbReference type="Proteomes" id="UP001239680">
    <property type="component" value="Unassembled WGS sequence"/>
</dbReference>
<dbReference type="RefSeq" id="WP_306680743.1">
    <property type="nucleotide sequence ID" value="NZ_JAVDBT010000010.1"/>
</dbReference>
<sequence length="118" mass="12706">MSTPPAALDVLLSLTATEISHCRKLVQRLEDAIHALVDRGEIQMTSGPARELQAIDRLDQRLHDLTRWTEALALATRDCPIAMSAADLAPVLSLAELRHALTGAETAPAFPPSAAEVF</sequence>
<accession>A0ABU0VZ46</accession>
<organism evidence="1 2">
    <name type="scientific">Pseudogemmobacter lacusdianii</name>
    <dbReference type="NCBI Taxonomy" id="3069608"/>
    <lineage>
        <taxon>Bacteria</taxon>
        <taxon>Pseudomonadati</taxon>
        <taxon>Pseudomonadota</taxon>
        <taxon>Alphaproteobacteria</taxon>
        <taxon>Rhodobacterales</taxon>
        <taxon>Paracoccaceae</taxon>
        <taxon>Pseudogemmobacter</taxon>
    </lineage>
</organism>
<comment type="caution">
    <text evidence="1">The sequence shown here is derived from an EMBL/GenBank/DDBJ whole genome shotgun (WGS) entry which is preliminary data.</text>
</comment>
<keyword evidence="2" id="KW-1185">Reference proteome</keyword>
<reference evidence="1 2" key="1">
    <citation type="submission" date="2023-08" db="EMBL/GenBank/DDBJ databases">
        <title>Characterization of two Paracoccaceae strains isolated from Phycosphere and proposal of Xinfangfangia lacusdiani sp. nov.</title>
        <authorList>
            <person name="Deng Y."/>
            <person name="Zhang Y.Q."/>
        </authorList>
    </citation>
    <scope>NUCLEOTIDE SEQUENCE [LARGE SCALE GENOMIC DNA]</scope>
    <source>
        <strain evidence="1 2">CPCC 101601</strain>
    </source>
</reference>
<evidence type="ECO:0000313" key="1">
    <source>
        <dbReference type="EMBL" id="MDQ2067031.1"/>
    </source>
</evidence>
<dbReference type="EMBL" id="JAVDBT010000010">
    <property type="protein sequence ID" value="MDQ2067031.1"/>
    <property type="molecule type" value="Genomic_DNA"/>
</dbReference>
<gene>
    <name evidence="1" type="ORF">Q9295_11640</name>
</gene>
<name>A0ABU0VZ46_9RHOB</name>
<evidence type="ECO:0000313" key="2">
    <source>
        <dbReference type="Proteomes" id="UP001239680"/>
    </source>
</evidence>
<proteinExistence type="predicted"/>
<protein>
    <submittedName>
        <fullName evidence="1">Uncharacterized protein</fullName>
    </submittedName>
</protein>